<evidence type="ECO:0000313" key="3">
    <source>
        <dbReference type="Proteomes" id="UP001444661"/>
    </source>
</evidence>
<name>A0ABR1SEK7_9PEZI</name>
<feature type="compositionally biased region" description="Basic and acidic residues" evidence="1">
    <location>
        <begin position="15"/>
        <end position="27"/>
    </location>
</feature>
<evidence type="ECO:0000256" key="1">
    <source>
        <dbReference type="SAM" id="MobiDB-lite"/>
    </source>
</evidence>
<protein>
    <recommendedName>
        <fullName evidence="4">BZIP domain-containing protein</fullName>
    </recommendedName>
</protein>
<reference evidence="2 3" key="1">
    <citation type="submission" date="2023-01" db="EMBL/GenBank/DDBJ databases">
        <title>Analysis of 21 Apiospora genomes using comparative genomics revels a genus with tremendous synthesis potential of carbohydrate active enzymes and secondary metabolites.</title>
        <authorList>
            <person name="Sorensen T."/>
        </authorList>
    </citation>
    <scope>NUCLEOTIDE SEQUENCE [LARGE SCALE GENOMIC DNA]</scope>
    <source>
        <strain evidence="2 3">CBS 33761</strain>
    </source>
</reference>
<feature type="region of interest" description="Disordered" evidence="1">
    <location>
        <begin position="1"/>
        <end position="29"/>
    </location>
</feature>
<evidence type="ECO:0008006" key="4">
    <source>
        <dbReference type="Google" id="ProtNLM"/>
    </source>
</evidence>
<dbReference type="EMBL" id="JAQQWK010000010">
    <property type="protein sequence ID" value="KAK8029472.1"/>
    <property type="molecule type" value="Genomic_DNA"/>
</dbReference>
<comment type="caution">
    <text evidence="2">The sequence shown here is derived from an EMBL/GenBank/DDBJ whole genome shotgun (WGS) entry which is preliminary data.</text>
</comment>
<proteinExistence type="predicted"/>
<accession>A0ABR1SEK7</accession>
<sequence>MPQQKQDRTSAGGDDWTKISDPTERRRLQNRLNQRAHRQARRAVERHIIAGVCETGTGFLSWFGGLMA</sequence>
<keyword evidence="3" id="KW-1185">Reference proteome</keyword>
<evidence type="ECO:0000313" key="2">
    <source>
        <dbReference type="EMBL" id="KAK8029472.1"/>
    </source>
</evidence>
<dbReference type="Proteomes" id="UP001444661">
    <property type="component" value="Unassembled WGS sequence"/>
</dbReference>
<gene>
    <name evidence="2" type="ORF">PG993_010763</name>
</gene>
<organism evidence="2 3">
    <name type="scientific">Apiospora rasikravindrae</name>
    <dbReference type="NCBI Taxonomy" id="990691"/>
    <lineage>
        <taxon>Eukaryota</taxon>
        <taxon>Fungi</taxon>
        <taxon>Dikarya</taxon>
        <taxon>Ascomycota</taxon>
        <taxon>Pezizomycotina</taxon>
        <taxon>Sordariomycetes</taxon>
        <taxon>Xylariomycetidae</taxon>
        <taxon>Amphisphaeriales</taxon>
        <taxon>Apiosporaceae</taxon>
        <taxon>Apiospora</taxon>
    </lineage>
</organism>